<dbReference type="Pfam" id="PF26095">
    <property type="entry name" value="CC_Bre1"/>
    <property type="match status" value="1"/>
</dbReference>
<dbReference type="PROSITE" id="PS50157">
    <property type="entry name" value="ZINC_FINGER_C2H2_2"/>
    <property type="match status" value="1"/>
</dbReference>
<evidence type="ECO:0000256" key="5">
    <source>
        <dbReference type="ARBA" id="ARBA00022679"/>
    </source>
</evidence>
<evidence type="ECO:0000256" key="7">
    <source>
        <dbReference type="ARBA" id="ARBA00022771"/>
    </source>
</evidence>
<evidence type="ECO:0000256" key="2">
    <source>
        <dbReference type="ARBA" id="ARBA00004123"/>
    </source>
</evidence>
<comment type="similarity">
    <text evidence="4 15">Belongs to the BRE1 family.</text>
</comment>
<evidence type="ECO:0000256" key="13">
    <source>
        <dbReference type="ARBA" id="ARBA00059679"/>
    </source>
</evidence>
<dbReference type="AlphaFoldDB" id="A0AAI8VFX3"/>
<dbReference type="GO" id="GO:0008270">
    <property type="term" value="F:zinc ion binding"/>
    <property type="evidence" value="ECO:0007669"/>
    <property type="project" value="UniProtKB-KW"/>
</dbReference>
<organism evidence="20 21">
    <name type="scientific">Anthostomella pinea</name>
    <dbReference type="NCBI Taxonomy" id="933095"/>
    <lineage>
        <taxon>Eukaryota</taxon>
        <taxon>Fungi</taxon>
        <taxon>Dikarya</taxon>
        <taxon>Ascomycota</taxon>
        <taxon>Pezizomycotina</taxon>
        <taxon>Sordariomycetes</taxon>
        <taxon>Xylariomycetidae</taxon>
        <taxon>Xylariales</taxon>
        <taxon>Xylariaceae</taxon>
        <taxon>Anthostomella</taxon>
    </lineage>
</organism>
<dbReference type="EMBL" id="CAUWAG010000010">
    <property type="protein sequence ID" value="CAJ2507028.1"/>
    <property type="molecule type" value="Genomic_DNA"/>
</dbReference>
<keyword evidence="10 15" id="KW-0156">Chromatin regulator</keyword>
<feature type="domain" description="RING-type" evidence="18">
    <location>
        <begin position="663"/>
        <end position="702"/>
    </location>
</feature>
<sequence length="715" mass="81412">MEDRKRPALSSTDDIAPPTKRQAINGGSKSKDDTEMKDEAWVEDYQKDAIYRQMLEYKREKGTLETRLEEFVKRSTHHDDHLRIVDAWWLQDMLIRCQLLQEVELMVEGNVPFEAGSEGEHLFPTKALFRDMEEFESHLSEKASSIKKMLETLFSRLSSTRGQLTPNVPNLESQVNALLANQKDFLVKLDRLASDKESLSDQLNTATLRYLKAERKLDRVKSAQVQKLEQQALAHATARPPAGSGQENGMGVDQTNGNYETLQLSLQEANAVACKQKEQLELALSQNKALQEEVTSVQARLTNLTDEDYSRTEIFKLFKSQNEDLIRKMNTLEADNHNLKSAAARLKEERELSRQKVESEAQVLIAELEDQLQQADTSLARVRAARDEMHADVTMLKASKEQEKSAFEHMKELVGAKEERISALESELQRLQRSEDVDMTARPEVDELSPEELREKYKKLMRDYESIENELPGMTNAVRKFQALANKKVMDFTAQEERVAMAIAEKGKADSKYFNARKDGDARQEEIKRLRSQNGKSSEIISQLKDVEAHNRTLVTNLDKQLADLKQTNASTMADNKKLESSSSEISRRYDALKQQVAELTNLAKSKDSTSAIAKERATTSEADAEKLKVRLESATKEREKWKAKSLSNSSEEEEMLRNMATCSVCKKDFKNTALRTCGHIFCKGCVEDRLVNRLRKCPNCNKSFDRSDAMTVHL</sequence>
<evidence type="ECO:0000256" key="1">
    <source>
        <dbReference type="ARBA" id="ARBA00000900"/>
    </source>
</evidence>
<dbReference type="Pfam" id="PF08647">
    <property type="entry name" value="BRE1"/>
    <property type="match status" value="1"/>
</dbReference>
<dbReference type="Pfam" id="PF13920">
    <property type="entry name" value="zf-C3HC4_3"/>
    <property type="match status" value="1"/>
</dbReference>
<dbReference type="InterPro" id="IPR013087">
    <property type="entry name" value="Znf_C2H2_type"/>
</dbReference>
<dbReference type="InterPro" id="IPR013956">
    <property type="entry name" value="E3_ubiquit_lig_Bre1"/>
</dbReference>
<evidence type="ECO:0000259" key="19">
    <source>
        <dbReference type="PROSITE" id="PS50157"/>
    </source>
</evidence>
<dbReference type="EC" id="2.3.2.27" evidence="15"/>
<evidence type="ECO:0000256" key="11">
    <source>
        <dbReference type="ARBA" id="ARBA00023054"/>
    </source>
</evidence>
<dbReference type="SUPFAM" id="SSF57850">
    <property type="entry name" value="RING/U-box"/>
    <property type="match status" value="1"/>
</dbReference>
<dbReference type="InterPro" id="IPR058643">
    <property type="entry name" value="BRE1-like_CC"/>
</dbReference>
<feature type="coiled-coil region" evidence="16">
    <location>
        <begin position="280"/>
        <end position="385"/>
    </location>
</feature>
<evidence type="ECO:0000256" key="9">
    <source>
        <dbReference type="ARBA" id="ARBA00022833"/>
    </source>
</evidence>
<dbReference type="SMART" id="SM00184">
    <property type="entry name" value="RING"/>
    <property type="match status" value="1"/>
</dbReference>
<keyword evidence="11 15" id="KW-0175">Coiled coil</keyword>
<gene>
    <name evidence="20" type="ORF">KHLLAP_LOCUS7496</name>
</gene>
<comment type="subcellular location">
    <subcellularLocation>
        <location evidence="2 15">Nucleus</location>
    </subcellularLocation>
</comment>
<dbReference type="PROSITE" id="PS50089">
    <property type="entry name" value="ZF_RING_2"/>
    <property type="match status" value="1"/>
</dbReference>
<evidence type="ECO:0000313" key="20">
    <source>
        <dbReference type="EMBL" id="CAJ2507028.1"/>
    </source>
</evidence>
<keyword evidence="21" id="KW-1185">Reference proteome</keyword>
<feature type="coiled-coil region" evidence="16">
    <location>
        <begin position="562"/>
        <end position="645"/>
    </location>
</feature>
<dbReference type="InterPro" id="IPR017907">
    <property type="entry name" value="Znf_RING_CS"/>
</dbReference>
<dbReference type="Proteomes" id="UP001295740">
    <property type="component" value="Unassembled WGS sequence"/>
</dbReference>
<keyword evidence="6 15" id="KW-0479">Metal-binding</keyword>
<evidence type="ECO:0000256" key="17">
    <source>
        <dbReference type="SAM" id="MobiDB-lite"/>
    </source>
</evidence>
<dbReference type="CDD" id="cd16499">
    <property type="entry name" value="RING-HC_Bre1-like"/>
    <property type="match status" value="1"/>
</dbReference>
<keyword evidence="9 15" id="KW-0862">Zinc</keyword>
<keyword evidence="7 14" id="KW-0863">Zinc-finger</keyword>
<feature type="domain" description="C2H2-type" evidence="19">
    <location>
        <begin position="696"/>
        <end position="715"/>
    </location>
</feature>
<keyword evidence="8 15" id="KW-0833">Ubl conjugation pathway</keyword>
<dbReference type="Gene3D" id="3.30.40.10">
    <property type="entry name" value="Zinc/RING finger domain, C3HC4 (zinc finger)"/>
    <property type="match status" value="1"/>
</dbReference>
<feature type="coiled-coil region" evidence="16">
    <location>
        <begin position="414"/>
        <end position="470"/>
    </location>
</feature>
<evidence type="ECO:0000256" key="4">
    <source>
        <dbReference type="ARBA" id="ARBA00005555"/>
    </source>
</evidence>
<accession>A0AAI8VFX3</accession>
<evidence type="ECO:0000256" key="15">
    <source>
        <dbReference type="RuleBase" id="RU365038"/>
    </source>
</evidence>
<reference evidence="20" key="1">
    <citation type="submission" date="2023-10" db="EMBL/GenBank/DDBJ databases">
        <authorList>
            <person name="Hackl T."/>
        </authorList>
    </citation>
    <scope>NUCLEOTIDE SEQUENCE</scope>
</reference>
<comment type="caution">
    <text evidence="20">The sequence shown here is derived from an EMBL/GenBank/DDBJ whole genome shotgun (WGS) entry which is preliminary data.</text>
</comment>
<protein>
    <recommendedName>
        <fullName evidence="15">E3 ubiquitin protein ligase</fullName>
        <ecNumber evidence="15">2.3.2.27</ecNumber>
    </recommendedName>
</protein>
<evidence type="ECO:0000256" key="8">
    <source>
        <dbReference type="ARBA" id="ARBA00022786"/>
    </source>
</evidence>
<evidence type="ECO:0000256" key="6">
    <source>
        <dbReference type="ARBA" id="ARBA00022723"/>
    </source>
</evidence>
<dbReference type="GO" id="GO:0033503">
    <property type="term" value="C:HULC complex"/>
    <property type="evidence" value="ECO:0007669"/>
    <property type="project" value="TreeGrafter"/>
</dbReference>
<evidence type="ECO:0000313" key="21">
    <source>
        <dbReference type="Proteomes" id="UP001295740"/>
    </source>
</evidence>
<evidence type="ECO:0000256" key="16">
    <source>
        <dbReference type="SAM" id="Coils"/>
    </source>
</evidence>
<keyword evidence="5 15" id="KW-0808">Transferase</keyword>
<evidence type="ECO:0000256" key="10">
    <source>
        <dbReference type="ARBA" id="ARBA00022853"/>
    </source>
</evidence>
<dbReference type="PANTHER" id="PTHR23163:SF0">
    <property type="entry name" value="E3 UBIQUITIN-PROTEIN LIGASE BRE1"/>
    <property type="match status" value="1"/>
</dbReference>
<dbReference type="InterPro" id="IPR001841">
    <property type="entry name" value="Znf_RING"/>
</dbReference>
<dbReference type="GO" id="GO:0005634">
    <property type="term" value="C:nucleus"/>
    <property type="evidence" value="ECO:0007669"/>
    <property type="project" value="UniProtKB-SubCell"/>
</dbReference>
<keyword evidence="12 15" id="KW-0539">Nucleus</keyword>
<evidence type="ECO:0000256" key="3">
    <source>
        <dbReference type="ARBA" id="ARBA00004906"/>
    </source>
</evidence>
<feature type="region of interest" description="Disordered" evidence="17">
    <location>
        <begin position="1"/>
        <end position="37"/>
    </location>
</feature>
<evidence type="ECO:0000259" key="18">
    <source>
        <dbReference type="PROSITE" id="PS50089"/>
    </source>
</evidence>
<dbReference type="GO" id="GO:0006325">
    <property type="term" value="P:chromatin organization"/>
    <property type="evidence" value="ECO:0007669"/>
    <property type="project" value="UniProtKB-KW"/>
</dbReference>
<dbReference type="PANTHER" id="PTHR23163">
    <property type="entry name" value="RING FINGER PROTEIN-RELATED"/>
    <property type="match status" value="1"/>
</dbReference>
<proteinExistence type="inferred from homology"/>
<comment type="pathway">
    <text evidence="3 15">Protein modification; protein ubiquitination.</text>
</comment>
<dbReference type="PROSITE" id="PS00518">
    <property type="entry name" value="ZF_RING_1"/>
    <property type="match status" value="1"/>
</dbReference>
<name>A0AAI8VFX3_9PEZI</name>
<evidence type="ECO:0000256" key="14">
    <source>
        <dbReference type="PROSITE-ProRule" id="PRU00042"/>
    </source>
</evidence>
<dbReference type="GO" id="GO:0061630">
    <property type="term" value="F:ubiquitin protein ligase activity"/>
    <property type="evidence" value="ECO:0007669"/>
    <property type="project" value="UniProtKB-EC"/>
</dbReference>
<comment type="function">
    <text evidence="13">E3 ubiquitin-protein ligase that mediates monoubiquitination of histone H2B to form H2BK123ub1. H2BK123ub1 gives a specific tag for epigenetic transcriptional activation and is also a prerequisite for H3K4me and H3K79me formation.</text>
</comment>
<dbReference type="InterPro" id="IPR013083">
    <property type="entry name" value="Znf_RING/FYVE/PHD"/>
</dbReference>
<dbReference type="GO" id="GO:0016567">
    <property type="term" value="P:protein ubiquitination"/>
    <property type="evidence" value="ECO:0007669"/>
    <property type="project" value="UniProtKB-UniRule"/>
</dbReference>
<evidence type="ECO:0000256" key="12">
    <source>
        <dbReference type="ARBA" id="ARBA00023242"/>
    </source>
</evidence>
<comment type="catalytic activity">
    <reaction evidence="1 15">
        <text>S-ubiquitinyl-[E2 ubiquitin-conjugating enzyme]-L-cysteine + [acceptor protein]-L-lysine = [E2 ubiquitin-conjugating enzyme]-L-cysteine + N(6)-ubiquitinyl-[acceptor protein]-L-lysine.</text>
        <dbReference type="EC" id="2.3.2.27"/>
    </reaction>
</comment>
<feature type="coiled-coil region" evidence="16">
    <location>
        <begin position="189"/>
        <end position="216"/>
    </location>
</feature>